<dbReference type="InterPro" id="IPR011527">
    <property type="entry name" value="ABC1_TM_dom"/>
</dbReference>
<dbReference type="GO" id="GO:0006879">
    <property type="term" value="P:intracellular iron ion homeostasis"/>
    <property type="evidence" value="ECO:0007669"/>
    <property type="project" value="TreeGrafter"/>
</dbReference>
<dbReference type="CDD" id="cd03253">
    <property type="entry name" value="ABCC_ATM1_transporter"/>
    <property type="match status" value="1"/>
</dbReference>
<feature type="transmembrane region" description="Helical" evidence="8">
    <location>
        <begin position="43"/>
        <end position="64"/>
    </location>
</feature>
<dbReference type="SMART" id="SM00382">
    <property type="entry name" value="AAA"/>
    <property type="match status" value="1"/>
</dbReference>
<dbReference type="InterPro" id="IPR027417">
    <property type="entry name" value="P-loop_NTPase"/>
</dbReference>
<keyword evidence="2" id="KW-0813">Transport</keyword>
<dbReference type="GO" id="GO:0140359">
    <property type="term" value="F:ABC-type transporter activity"/>
    <property type="evidence" value="ECO:0007669"/>
    <property type="project" value="InterPro"/>
</dbReference>
<evidence type="ECO:0000256" key="8">
    <source>
        <dbReference type="SAM" id="Phobius"/>
    </source>
</evidence>
<sequence>MAHGKRSYDPPEENGQKENHWQTIKTLMPFIWMKGRPDLRLRVILALVFLVTAKMIGIYVPFLFKDAVDALTIGMAPSFVGDVKTVVIAVPVAFILSYGLARVLSLFFGEIRDAVFAKVGQNALRNIALNTFRHLHNLSLKFHMERKTGGLSRVIERGTRGIDFLLRFMLFNILPTLLEICLITFVFWSKFGFYYALVTFICLMSYIFYTINVTDWRLKFRREMNKQDTAANTKAIDSLLNFETVKYFTNEAHEASRYDVALARYEEASVRSQTSLAVLNVGQSIIISTGLVIVLLMAAQGVVDGRFTIGEFVLINSLLIQIYMPLNFLGMVYREIKQSLVDMDNMFGIIRKESDITDLPDAATLTVKGGEVTFDNVSFHYAENRPILKNISFTVAGGTTTAIVGASGAGKSTISRILFRFYDVTSGRILIDGQDISQVTQKSLRRQIGVVPQDTVLFNDSIGYNIRYGRPDATEADVEDAAKHAQIHDFIMALPDQYDSEVGERGLKLSGGEKQRVAIARTILKNPAILLLDEATSALDSHTELDIQKALEEISKSRTTIVIAHRLSTIVNANEIIVLDRGEIIERGRHDELLAARGAYYNMWQKQKEATAVMEKLAELDDFR</sequence>
<dbReference type="Pfam" id="PF00664">
    <property type="entry name" value="ABC_membrane"/>
    <property type="match status" value="1"/>
</dbReference>
<dbReference type="GO" id="GO:0016887">
    <property type="term" value="F:ATP hydrolysis activity"/>
    <property type="evidence" value="ECO:0007669"/>
    <property type="project" value="InterPro"/>
</dbReference>
<keyword evidence="3 8" id="KW-0812">Transmembrane</keyword>
<feature type="transmembrane region" description="Helical" evidence="8">
    <location>
        <begin position="193"/>
        <end position="214"/>
    </location>
</feature>
<feature type="transmembrane region" description="Helical" evidence="8">
    <location>
        <begin position="84"/>
        <end position="108"/>
    </location>
</feature>
<dbReference type="PANTHER" id="PTHR24221:SF402">
    <property type="entry name" value="IRON-SULFUR CLUSTERS TRANSPORTER ABCB7, MITOCHONDRIAL"/>
    <property type="match status" value="1"/>
</dbReference>
<dbReference type="PROSITE" id="PS50893">
    <property type="entry name" value="ABC_TRANSPORTER_2"/>
    <property type="match status" value="1"/>
</dbReference>
<dbReference type="InterPro" id="IPR003593">
    <property type="entry name" value="AAA+_ATPase"/>
</dbReference>
<accession>A0A3B0SR14</accession>
<dbReference type="InterPro" id="IPR036640">
    <property type="entry name" value="ABC1_TM_sf"/>
</dbReference>
<organism evidence="11">
    <name type="scientific">hydrothermal vent metagenome</name>
    <dbReference type="NCBI Taxonomy" id="652676"/>
    <lineage>
        <taxon>unclassified sequences</taxon>
        <taxon>metagenomes</taxon>
        <taxon>ecological metagenomes</taxon>
    </lineage>
</organism>
<dbReference type="Pfam" id="PF00005">
    <property type="entry name" value="ABC_tran"/>
    <property type="match status" value="1"/>
</dbReference>
<evidence type="ECO:0000256" key="1">
    <source>
        <dbReference type="ARBA" id="ARBA00004225"/>
    </source>
</evidence>
<dbReference type="FunFam" id="3.40.50.300:FF:000186">
    <property type="entry name" value="ATP-binding cassette sub-family B member 7, mitochondrial"/>
    <property type="match status" value="1"/>
</dbReference>
<dbReference type="SUPFAM" id="SSF52540">
    <property type="entry name" value="P-loop containing nucleoside triphosphate hydrolases"/>
    <property type="match status" value="1"/>
</dbReference>
<proteinExistence type="predicted"/>
<dbReference type="PROSITE" id="PS50929">
    <property type="entry name" value="ABC_TM1F"/>
    <property type="match status" value="1"/>
</dbReference>
<evidence type="ECO:0000256" key="2">
    <source>
        <dbReference type="ARBA" id="ARBA00022448"/>
    </source>
</evidence>
<dbReference type="InterPro" id="IPR003439">
    <property type="entry name" value="ABC_transporter-like_ATP-bd"/>
</dbReference>
<feature type="domain" description="ABC transporter" evidence="9">
    <location>
        <begin position="372"/>
        <end position="606"/>
    </location>
</feature>
<evidence type="ECO:0000259" key="9">
    <source>
        <dbReference type="PROSITE" id="PS50893"/>
    </source>
</evidence>
<evidence type="ECO:0000313" key="11">
    <source>
        <dbReference type="EMBL" id="VAW04702.1"/>
    </source>
</evidence>
<dbReference type="InterPro" id="IPR017871">
    <property type="entry name" value="ABC_transporter-like_CS"/>
</dbReference>
<dbReference type="Gene3D" id="1.20.1560.10">
    <property type="entry name" value="ABC transporter type 1, transmembrane domain"/>
    <property type="match status" value="1"/>
</dbReference>
<dbReference type="GO" id="GO:0005743">
    <property type="term" value="C:mitochondrial inner membrane"/>
    <property type="evidence" value="ECO:0007669"/>
    <property type="project" value="TreeGrafter"/>
</dbReference>
<evidence type="ECO:0000256" key="7">
    <source>
        <dbReference type="ARBA" id="ARBA00023136"/>
    </source>
</evidence>
<keyword evidence="5 11" id="KW-0067">ATP-binding</keyword>
<feature type="transmembrane region" description="Helical" evidence="8">
    <location>
        <begin position="277"/>
        <end position="300"/>
    </location>
</feature>
<dbReference type="Gene3D" id="3.40.50.300">
    <property type="entry name" value="P-loop containing nucleotide triphosphate hydrolases"/>
    <property type="match status" value="1"/>
</dbReference>
<dbReference type="CDD" id="cd18582">
    <property type="entry name" value="ABC_6TM_ATM1_ABCB7"/>
    <property type="match status" value="1"/>
</dbReference>
<dbReference type="SUPFAM" id="SSF90123">
    <property type="entry name" value="ABC transporter transmembrane region"/>
    <property type="match status" value="1"/>
</dbReference>
<keyword evidence="6 8" id="KW-1133">Transmembrane helix</keyword>
<evidence type="ECO:0000256" key="6">
    <source>
        <dbReference type="ARBA" id="ARBA00022989"/>
    </source>
</evidence>
<reference evidence="11" key="1">
    <citation type="submission" date="2018-06" db="EMBL/GenBank/DDBJ databases">
        <authorList>
            <person name="Zhirakovskaya E."/>
        </authorList>
    </citation>
    <scope>NUCLEOTIDE SEQUENCE</scope>
</reference>
<comment type="subcellular location">
    <subcellularLocation>
        <location evidence="1">Mitochondrion membrane</location>
        <topology evidence="1">Multi-pass membrane protein</topology>
    </subcellularLocation>
</comment>
<feature type="transmembrane region" description="Helical" evidence="8">
    <location>
        <begin position="312"/>
        <end position="333"/>
    </location>
</feature>
<dbReference type="AlphaFoldDB" id="A0A3B0SR14"/>
<evidence type="ECO:0000259" key="10">
    <source>
        <dbReference type="PROSITE" id="PS50929"/>
    </source>
</evidence>
<dbReference type="EMBL" id="UOEJ01000196">
    <property type="protein sequence ID" value="VAW04702.1"/>
    <property type="molecule type" value="Genomic_DNA"/>
</dbReference>
<dbReference type="GO" id="GO:0005524">
    <property type="term" value="F:ATP binding"/>
    <property type="evidence" value="ECO:0007669"/>
    <property type="project" value="UniProtKB-KW"/>
</dbReference>
<evidence type="ECO:0000256" key="5">
    <source>
        <dbReference type="ARBA" id="ARBA00022840"/>
    </source>
</evidence>
<keyword evidence="4" id="KW-0547">Nucleotide-binding</keyword>
<protein>
    <submittedName>
        <fullName evidence="11">Efflux ABC transporter, permease/ATP-binding protein mlr7818</fullName>
    </submittedName>
</protein>
<feature type="domain" description="ABC transmembrane type-1" evidence="10">
    <location>
        <begin position="44"/>
        <end position="338"/>
    </location>
</feature>
<dbReference type="PANTHER" id="PTHR24221">
    <property type="entry name" value="ATP-BINDING CASSETTE SUB-FAMILY B"/>
    <property type="match status" value="1"/>
</dbReference>
<dbReference type="PROSITE" id="PS00211">
    <property type="entry name" value="ABC_TRANSPORTER_1"/>
    <property type="match status" value="1"/>
</dbReference>
<dbReference type="InterPro" id="IPR039421">
    <property type="entry name" value="Type_1_exporter"/>
</dbReference>
<keyword evidence="7 8" id="KW-0472">Membrane</keyword>
<feature type="transmembrane region" description="Helical" evidence="8">
    <location>
        <begin position="164"/>
        <end position="187"/>
    </location>
</feature>
<evidence type="ECO:0000256" key="4">
    <source>
        <dbReference type="ARBA" id="ARBA00022741"/>
    </source>
</evidence>
<evidence type="ECO:0000256" key="3">
    <source>
        <dbReference type="ARBA" id="ARBA00022692"/>
    </source>
</evidence>
<name>A0A3B0SR14_9ZZZZ</name>
<gene>
    <name evidence="11" type="ORF">MNBD_ALPHA01-570</name>
</gene>